<gene>
    <name evidence="1" type="ORF">BDDG_07742</name>
</gene>
<proteinExistence type="predicted"/>
<reference evidence="1" key="1">
    <citation type="submission" date="2010-03" db="EMBL/GenBank/DDBJ databases">
        <title>Annotation of Blastomyces dermatitidis strain ATCC 18188.</title>
        <authorList>
            <consortium name="The Broad Institute Genome Sequencing Platform"/>
            <consortium name="Broad Institute Genome Sequencing Center for Infectious Disease."/>
            <person name="Cuomo C."/>
            <person name="Klein B."/>
            <person name="Sullivan T."/>
            <person name="Heitman J."/>
            <person name="Young S."/>
            <person name="Zeng Q."/>
            <person name="Gargeya S."/>
            <person name="Alvarado L."/>
            <person name="Berlin A.M."/>
            <person name="Chapman S.B."/>
            <person name="Chen Z."/>
            <person name="Freedman E."/>
            <person name="Gellesch M."/>
            <person name="Goldberg J."/>
            <person name="Griggs A."/>
            <person name="Gujja S."/>
            <person name="Heilman E."/>
            <person name="Heiman D."/>
            <person name="Howarth C."/>
            <person name="Mehta T."/>
            <person name="Neiman D."/>
            <person name="Pearson M."/>
            <person name="Roberts A."/>
            <person name="Saif S."/>
            <person name="Shea T."/>
            <person name="Shenoy N."/>
            <person name="Sisk P."/>
            <person name="Stolte C."/>
            <person name="Sykes S."/>
            <person name="White J."/>
            <person name="Yandava C."/>
            <person name="Haas B."/>
            <person name="Nusbaum C."/>
            <person name="Birren B."/>
        </authorList>
    </citation>
    <scope>NUCLEOTIDE SEQUENCE [LARGE SCALE GENOMIC DNA]</scope>
    <source>
        <strain evidence="1">ATCC 18188</strain>
    </source>
</reference>
<dbReference type="AlphaFoldDB" id="F2TNI4"/>
<name>F2TNI4_AJEDA</name>
<accession>F2TNI4</accession>
<organism evidence="1">
    <name type="scientific">Ajellomyces dermatitidis (strain ATCC 18188 / CBS 674.68)</name>
    <name type="common">Blastomyces dermatitidis</name>
    <dbReference type="NCBI Taxonomy" id="653446"/>
    <lineage>
        <taxon>Eukaryota</taxon>
        <taxon>Fungi</taxon>
        <taxon>Dikarya</taxon>
        <taxon>Ascomycota</taxon>
        <taxon>Pezizomycotina</taxon>
        <taxon>Eurotiomycetes</taxon>
        <taxon>Eurotiomycetidae</taxon>
        <taxon>Onygenales</taxon>
        <taxon>Ajellomycetaceae</taxon>
        <taxon>Blastomyces</taxon>
    </lineage>
</organism>
<protein>
    <submittedName>
        <fullName evidence="1">Uncharacterized protein</fullName>
    </submittedName>
</protein>
<dbReference type="Proteomes" id="UP000007802">
    <property type="component" value="Unassembled WGS sequence"/>
</dbReference>
<sequence>MAFALCLNPHRGKLSPCTAAQIWYDYWWQWTTIHASCRDKHDRSMKPRAWIRTFTSESDLTHKQLDDLFAGRFPTSCADEVIHLTDLPQRDFS</sequence>
<dbReference type="HOGENOM" id="CLU_114168_0_0_1"/>
<dbReference type="EMBL" id="GG749476">
    <property type="protein sequence ID" value="EGE84797.2"/>
    <property type="molecule type" value="Genomic_DNA"/>
</dbReference>
<evidence type="ECO:0000313" key="1">
    <source>
        <dbReference type="EMBL" id="EGE84797.2"/>
    </source>
</evidence>